<dbReference type="Gene3D" id="1.10.10.10">
    <property type="entry name" value="Winged helix-like DNA-binding domain superfamily/Winged helix DNA-binding domain"/>
    <property type="match status" value="1"/>
</dbReference>
<evidence type="ECO:0000256" key="7">
    <source>
        <dbReference type="SAM" id="Phobius"/>
    </source>
</evidence>
<proteinExistence type="inferred from homology"/>
<keyword evidence="7" id="KW-1133">Transmembrane helix</keyword>
<dbReference type="InterPro" id="IPR014284">
    <property type="entry name" value="RNA_pol_sigma-70_dom"/>
</dbReference>
<dbReference type="Pfam" id="PF04542">
    <property type="entry name" value="Sigma70_r2"/>
    <property type="match status" value="1"/>
</dbReference>
<feature type="region of interest" description="Disordered" evidence="6">
    <location>
        <begin position="1"/>
        <end position="22"/>
    </location>
</feature>
<feature type="domain" description="RNA polymerase sigma-70 region 2" evidence="8">
    <location>
        <begin position="30"/>
        <end position="91"/>
    </location>
</feature>
<evidence type="ECO:0000256" key="5">
    <source>
        <dbReference type="ARBA" id="ARBA00023163"/>
    </source>
</evidence>
<gene>
    <name evidence="10" type="ORF">ACFOZ4_32680</name>
</gene>
<keyword evidence="7" id="KW-0812">Transmembrane</keyword>
<keyword evidence="4" id="KW-0238">DNA-binding</keyword>
<evidence type="ECO:0000313" key="11">
    <source>
        <dbReference type="Proteomes" id="UP001595816"/>
    </source>
</evidence>
<keyword evidence="5" id="KW-0804">Transcription</keyword>
<dbReference type="InterPro" id="IPR013324">
    <property type="entry name" value="RNA_pol_sigma_r3/r4-like"/>
</dbReference>
<dbReference type="NCBIfam" id="TIGR02937">
    <property type="entry name" value="sigma70-ECF"/>
    <property type="match status" value="1"/>
</dbReference>
<protein>
    <submittedName>
        <fullName evidence="10">SigE family RNA polymerase sigma factor</fullName>
    </submittedName>
</protein>
<comment type="caution">
    <text evidence="10">The sequence shown here is derived from an EMBL/GenBank/DDBJ whole genome shotgun (WGS) entry which is preliminary data.</text>
</comment>
<feature type="domain" description="RNA polymerase sigma factor 70 region 4 type 2" evidence="9">
    <location>
        <begin position="116"/>
        <end position="168"/>
    </location>
</feature>
<evidence type="ECO:0000256" key="2">
    <source>
        <dbReference type="ARBA" id="ARBA00023015"/>
    </source>
</evidence>
<evidence type="ECO:0000256" key="4">
    <source>
        <dbReference type="ARBA" id="ARBA00023125"/>
    </source>
</evidence>
<feature type="transmembrane region" description="Helical" evidence="7">
    <location>
        <begin position="205"/>
        <end position="224"/>
    </location>
</feature>
<dbReference type="InterPro" id="IPR007627">
    <property type="entry name" value="RNA_pol_sigma70_r2"/>
</dbReference>
<organism evidence="10 11">
    <name type="scientific">Hamadaea flava</name>
    <dbReference type="NCBI Taxonomy" id="1742688"/>
    <lineage>
        <taxon>Bacteria</taxon>
        <taxon>Bacillati</taxon>
        <taxon>Actinomycetota</taxon>
        <taxon>Actinomycetes</taxon>
        <taxon>Micromonosporales</taxon>
        <taxon>Micromonosporaceae</taxon>
        <taxon>Hamadaea</taxon>
    </lineage>
</organism>
<comment type="similarity">
    <text evidence="1">Belongs to the sigma-70 factor family. ECF subfamily.</text>
</comment>
<dbReference type="InterPro" id="IPR039425">
    <property type="entry name" value="RNA_pol_sigma-70-like"/>
</dbReference>
<dbReference type="InterPro" id="IPR013249">
    <property type="entry name" value="RNA_pol_sigma70_r4_t2"/>
</dbReference>
<keyword evidence="11" id="KW-1185">Reference proteome</keyword>
<dbReference type="InterPro" id="IPR036388">
    <property type="entry name" value="WH-like_DNA-bd_sf"/>
</dbReference>
<dbReference type="InterPro" id="IPR014325">
    <property type="entry name" value="RNA_pol_sigma-E_actinobac"/>
</dbReference>
<evidence type="ECO:0000256" key="6">
    <source>
        <dbReference type="SAM" id="MobiDB-lite"/>
    </source>
</evidence>
<dbReference type="EMBL" id="JBHSAY010000021">
    <property type="protein sequence ID" value="MFC4135393.1"/>
    <property type="molecule type" value="Genomic_DNA"/>
</dbReference>
<evidence type="ECO:0000259" key="9">
    <source>
        <dbReference type="Pfam" id="PF08281"/>
    </source>
</evidence>
<name>A0ABV8LYH9_9ACTN</name>
<keyword evidence="7" id="KW-0472">Membrane</keyword>
<keyword evidence="2" id="KW-0805">Transcription regulation</keyword>
<dbReference type="RefSeq" id="WP_253756405.1">
    <property type="nucleotide sequence ID" value="NZ_JAMZDZ010000001.1"/>
</dbReference>
<sequence length="501" mass="54565">MQLTTATADSRAHESRPSTPAGDFAEFVTARSARLLRVAYLLTRDWALAEDLLQSSLAKAWTAWRRIEGDPEPYVRRILVNTYTSWWRRRWHHERPIGELPEQAAPDEHRGYDDRDQLARALGRLPRQQRAVLVLRYYEDLSEAQIADVLGISPGTVKSHAAKAIAKLRVDPGLTGLQPDSEPPAGAARLAAVQDRIQHARQRRIVSIASVCAVVLALVLGYAINPAHNVVPAPIASATSRLINGFPEYALGNRVVATGTATDETTPTKLSWVASTSDFSVYMRCRASAATYIRVTFETTSGQLGQMGCDATPDGPRTGIGTAIAWPTENVMNAGVTAGAYVVMTVSLAITKRPAPADVVVDVAVGERMAWSDYPFPAKPKVLQELDSNRLDQSPKALELRPPAADASQTVKTVGLTWGTQYKIHISQRAPGILRLMVAGVEVMSCGNWSWETGGCGYTLDPKDPDLLAKLPALRPGEEFEIAIVPEHVSADWAAWIAPEE</sequence>
<dbReference type="NCBIfam" id="TIGR02983">
    <property type="entry name" value="SigE-fam_strep"/>
    <property type="match status" value="1"/>
</dbReference>
<dbReference type="Gene3D" id="1.10.1740.10">
    <property type="match status" value="1"/>
</dbReference>
<keyword evidence="3" id="KW-0731">Sigma factor</keyword>
<dbReference type="Pfam" id="PF08281">
    <property type="entry name" value="Sigma70_r4_2"/>
    <property type="match status" value="1"/>
</dbReference>
<evidence type="ECO:0000313" key="10">
    <source>
        <dbReference type="EMBL" id="MFC4135393.1"/>
    </source>
</evidence>
<evidence type="ECO:0000256" key="1">
    <source>
        <dbReference type="ARBA" id="ARBA00010641"/>
    </source>
</evidence>
<dbReference type="PANTHER" id="PTHR43133:SF50">
    <property type="entry name" value="ECF RNA POLYMERASE SIGMA FACTOR SIGM"/>
    <property type="match status" value="1"/>
</dbReference>
<evidence type="ECO:0000259" key="8">
    <source>
        <dbReference type="Pfam" id="PF04542"/>
    </source>
</evidence>
<evidence type="ECO:0000256" key="3">
    <source>
        <dbReference type="ARBA" id="ARBA00023082"/>
    </source>
</evidence>
<dbReference type="InterPro" id="IPR013325">
    <property type="entry name" value="RNA_pol_sigma_r2"/>
</dbReference>
<dbReference type="CDD" id="cd06171">
    <property type="entry name" value="Sigma70_r4"/>
    <property type="match status" value="1"/>
</dbReference>
<dbReference type="Proteomes" id="UP001595816">
    <property type="component" value="Unassembled WGS sequence"/>
</dbReference>
<reference evidence="11" key="1">
    <citation type="journal article" date="2019" name="Int. J. Syst. Evol. Microbiol.">
        <title>The Global Catalogue of Microorganisms (GCM) 10K type strain sequencing project: providing services to taxonomists for standard genome sequencing and annotation.</title>
        <authorList>
            <consortium name="The Broad Institute Genomics Platform"/>
            <consortium name="The Broad Institute Genome Sequencing Center for Infectious Disease"/>
            <person name="Wu L."/>
            <person name="Ma J."/>
        </authorList>
    </citation>
    <scope>NUCLEOTIDE SEQUENCE [LARGE SCALE GENOMIC DNA]</scope>
    <source>
        <strain evidence="11">CGMCC 4.7289</strain>
    </source>
</reference>
<dbReference type="SUPFAM" id="SSF88946">
    <property type="entry name" value="Sigma2 domain of RNA polymerase sigma factors"/>
    <property type="match status" value="1"/>
</dbReference>
<dbReference type="SUPFAM" id="SSF88659">
    <property type="entry name" value="Sigma3 and sigma4 domains of RNA polymerase sigma factors"/>
    <property type="match status" value="1"/>
</dbReference>
<dbReference type="PANTHER" id="PTHR43133">
    <property type="entry name" value="RNA POLYMERASE ECF-TYPE SIGMA FACTO"/>
    <property type="match status" value="1"/>
</dbReference>
<accession>A0ABV8LYH9</accession>